<dbReference type="InterPro" id="IPR047121">
    <property type="entry name" value="YjiB-like"/>
</dbReference>
<dbReference type="Proteomes" id="UP000183809">
    <property type="component" value="Unassembled WGS sequence"/>
</dbReference>
<sequence length="198" mass="21824">MAPTVVTPETFWINPTPSVPNSPLPIIVYRRALLDDHSPDTILSTIEPNGWYKGGQWKTFKKAHFHANTHECYGILRGSSVYMLGVGGADLGDEGEPGEGKGTRFFAEAGDVFVLPAGISHCSVESEGDYEYIGLYPGEKDHKGARFDLHWCKDTPEKTKELAEKAGNVPIPECDPLYGPDGPLPRIWKEAMEIKSNH</sequence>
<evidence type="ECO:0000313" key="2">
    <source>
        <dbReference type="Proteomes" id="UP000183809"/>
    </source>
</evidence>
<dbReference type="GeneID" id="31010248"/>
<dbReference type="PANTHER" id="PTHR36448:SF2">
    <property type="entry name" value="CUPIN TYPE-1 DOMAIN-CONTAINING PROTEIN"/>
    <property type="match status" value="1"/>
</dbReference>
<protein>
    <submittedName>
        <fullName evidence="1">Cupin domain protein</fullName>
    </submittedName>
</protein>
<comment type="caution">
    <text evidence="1">The sequence shown here is derived from an EMBL/GenBank/DDBJ whole genome shotgun (WGS) entry which is preliminary data.</text>
</comment>
<name>A0A1J9SKP9_9PEZI</name>
<dbReference type="STRING" id="236234.A0A1J9SKP9"/>
<dbReference type="OrthoDB" id="2446447at2759"/>
<dbReference type="InterPro" id="IPR011051">
    <property type="entry name" value="RmlC_Cupin_sf"/>
</dbReference>
<proteinExistence type="predicted"/>
<dbReference type="InterPro" id="IPR014710">
    <property type="entry name" value="RmlC-like_jellyroll"/>
</dbReference>
<dbReference type="SUPFAM" id="SSF51182">
    <property type="entry name" value="RmlC-like cupins"/>
    <property type="match status" value="1"/>
</dbReference>
<keyword evidence="2" id="KW-1185">Reference proteome</keyword>
<evidence type="ECO:0000313" key="1">
    <source>
        <dbReference type="EMBL" id="OJD40316.1"/>
    </source>
</evidence>
<gene>
    <name evidence="1" type="ORF">BKCO1_1000577</name>
</gene>
<dbReference type="AlphaFoldDB" id="A0A1J9SKP9"/>
<dbReference type="EMBL" id="MNUE01000001">
    <property type="protein sequence ID" value="OJD40316.1"/>
    <property type="molecule type" value="Genomic_DNA"/>
</dbReference>
<dbReference type="Gene3D" id="2.60.120.10">
    <property type="entry name" value="Jelly Rolls"/>
    <property type="match status" value="1"/>
</dbReference>
<dbReference type="CDD" id="cd02219">
    <property type="entry name" value="cupin_YjlB-like"/>
    <property type="match status" value="1"/>
</dbReference>
<dbReference type="PANTHER" id="PTHR36448">
    <property type="entry name" value="BLR7373 PROTEIN"/>
    <property type="match status" value="1"/>
</dbReference>
<dbReference type="RefSeq" id="XP_020135159.1">
    <property type="nucleotide sequence ID" value="XM_020269989.1"/>
</dbReference>
<organism evidence="1 2">
    <name type="scientific">Diplodia corticola</name>
    <dbReference type="NCBI Taxonomy" id="236234"/>
    <lineage>
        <taxon>Eukaryota</taxon>
        <taxon>Fungi</taxon>
        <taxon>Dikarya</taxon>
        <taxon>Ascomycota</taxon>
        <taxon>Pezizomycotina</taxon>
        <taxon>Dothideomycetes</taxon>
        <taxon>Dothideomycetes incertae sedis</taxon>
        <taxon>Botryosphaeriales</taxon>
        <taxon>Botryosphaeriaceae</taxon>
        <taxon>Diplodia</taxon>
    </lineage>
</organism>
<reference evidence="1 2" key="1">
    <citation type="submission" date="2016-10" db="EMBL/GenBank/DDBJ databases">
        <title>Proteomics and genomics reveal pathogen-plant mechanisms compatible with a hemibiotrophic lifestyle of Diplodia corticola.</title>
        <authorList>
            <person name="Fernandes I."/>
            <person name="De Jonge R."/>
            <person name="Van De Peer Y."/>
            <person name="Devreese B."/>
            <person name="Alves A."/>
            <person name="Esteves A.C."/>
        </authorList>
    </citation>
    <scope>NUCLEOTIDE SEQUENCE [LARGE SCALE GENOMIC DNA]</scope>
    <source>
        <strain evidence="1 2">CBS 112549</strain>
    </source>
</reference>
<accession>A0A1J9SKP9</accession>